<dbReference type="Pfam" id="PF01535">
    <property type="entry name" value="PPR"/>
    <property type="match status" value="2"/>
</dbReference>
<feature type="region of interest" description="Disordered" evidence="4">
    <location>
        <begin position="133"/>
        <end position="300"/>
    </location>
</feature>
<accession>A0AAV7G011</accession>
<dbReference type="Proteomes" id="UP000775213">
    <property type="component" value="Unassembled WGS sequence"/>
</dbReference>
<feature type="repeat" description="PPR" evidence="3">
    <location>
        <begin position="466"/>
        <end position="500"/>
    </location>
</feature>
<dbReference type="InterPro" id="IPR002885">
    <property type="entry name" value="PPR_rpt"/>
</dbReference>
<evidence type="ECO:0008006" key="7">
    <source>
        <dbReference type="Google" id="ProtNLM"/>
    </source>
</evidence>
<name>A0AAV7G011_DENCH</name>
<sequence length="533" mass="57677">MKVQRHSGGTSGSAGDLAELWASGGGLIEFQALGGCPAEPYASGGNPAELRTSGGGPTEPWGSGGDLAEMRTSCGDPTELRASGSGPTELRTLRGGSAELRGVRRLSGEAQGISRWSGGAQCIMRWSGGAEGIRGWSGGAQGVTRWSGGTPTTESNRPSRGERRPGNRSDEFFLQDLNFGDESRVEKEDKADSKPSSPIPGRPLRGERRMEGVQEDLFPDFNNKQPRMSRGRSNKLPLTGERRRGSDQFQQKLKSAYETNGESLDFFGQKSSPGSADRVKGEARSSESIQNGDKEKGGDRIGESLFQKLKLGALSGGGNSDEADTKKTTQIPVAGPTHSPEPEAPSEDSDQIFKKMKETGLIPNAVAMLDGLCKDGLVQEAMKLFGLMREKRTMPEVVIYTAVVEGFCKAAKFDDAKRIFRKMQKNEIVPNAFSYSVLIQGLCKGKKLEDAVEFSMEMLDAGHSPNGQTFTGLVDVYCKEKGIQEAEELVSSLQKRGYALDEKAIREHLDKKGPYSPMVWEAIFGKKSSQRPF</sequence>
<keyword evidence="6" id="KW-1185">Reference proteome</keyword>
<gene>
    <name evidence="5" type="ORF">IEQ34_022773</name>
</gene>
<comment type="caution">
    <text evidence="5">The sequence shown here is derived from an EMBL/GenBank/DDBJ whole genome shotgun (WGS) entry which is preliminary data.</text>
</comment>
<feature type="repeat" description="PPR" evidence="3">
    <location>
        <begin position="431"/>
        <end position="465"/>
    </location>
</feature>
<evidence type="ECO:0000256" key="3">
    <source>
        <dbReference type="PROSITE-ProRule" id="PRU00708"/>
    </source>
</evidence>
<evidence type="ECO:0000313" key="5">
    <source>
        <dbReference type="EMBL" id="KAH0448973.1"/>
    </source>
</evidence>
<dbReference type="PANTHER" id="PTHR47941">
    <property type="entry name" value="PENTATRICOPEPTIDE REPEAT-CONTAINING PROTEIN 3, MITOCHONDRIAL"/>
    <property type="match status" value="1"/>
</dbReference>
<reference evidence="5 6" key="1">
    <citation type="journal article" date="2021" name="Hortic Res">
        <title>Chromosome-scale assembly of the Dendrobium chrysotoxum genome enhances the understanding of orchid evolution.</title>
        <authorList>
            <person name="Zhang Y."/>
            <person name="Zhang G.Q."/>
            <person name="Zhang D."/>
            <person name="Liu X.D."/>
            <person name="Xu X.Y."/>
            <person name="Sun W.H."/>
            <person name="Yu X."/>
            <person name="Zhu X."/>
            <person name="Wang Z.W."/>
            <person name="Zhao X."/>
            <person name="Zhong W.Y."/>
            <person name="Chen H."/>
            <person name="Yin W.L."/>
            <person name="Huang T."/>
            <person name="Niu S.C."/>
            <person name="Liu Z.J."/>
        </authorList>
    </citation>
    <scope>NUCLEOTIDE SEQUENCE [LARGE SCALE GENOMIC DNA]</scope>
    <source>
        <strain evidence="5">Lindl</strain>
    </source>
</reference>
<feature type="compositionally biased region" description="Polar residues" evidence="4">
    <location>
        <begin position="247"/>
        <end position="262"/>
    </location>
</feature>
<feature type="compositionally biased region" description="Basic and acidic residues" evidence="4">
    <location>
        <begin position="157"/>
        <end position="171"/>
    </location>
</feature>
<evidence type="ECO:0000256" key="2">
    <source>
        <dbReference type="ARBA" id="ARBA00022737"/>
    </source>
</evidence>
<proteinExistence type="inferred from homology"/>
<feature type="compositionally biased region" description="Gly residues" evidence="4">
    <location>
        <begin position="53"/>
        <end position="65"/>
    </location>
</feature>
<evidence type="ECO:0000256" key="1">
    <source>
        <dbReference type="ARBA" id="ARBA00007626"/>
    </source>
</evidence>
<feature type="compositionally biased region" description="Polar residues" evidence="4">
    <location>
        <begin position="147"/>
        <end position="156"/>
    </location>
</feature>
<organism evidence="5 6">
    <name type="scientific">Dendrobium chrysotoxum</name>
    <name type="common">Orchid</name>
    <dbReference type="NCBI Taxonomy" id="161865"/>
    <lineage>
        <taxon>Eukaryota</taxon>
        <taxon>Viridiplantae</taxon>
        <taxon>Streptophyta</taxon>
        <taxon>Embryophyta</taxon>
        <taxon>Tracheophyta</taxon>
        <taxon>Spermatophyta</taxon>
        <taxon>Magnoliopsida</taxon>
        <taxon>Liliopsida</taxon>
        <taxon>Asparagales</taxon>
        <taxon>Orchidaceae</taxon>
        <taxon>Epidendroideae</taxon>
        <taxon>Malaxideae</taxon>
        <taxon>Dendrobiinae</taxon>
        <taxon>Dendrobium</taxon>
    </lineage>
</organism>
<dbReference type="NCBIfam" id="TIGR00756">
    <property type="entry name" value="PPR"/>
    <property type="match status" value="3"/>
</dbReference>
<dbReference type="Gene3D" id="1.25.40.10">
    <property type="entry name" value="Tetratricopeptide repeat domain"/>
    <property type="match status" value="2"/>
</dbReference>
<keyword evidence="2" id="KW-0677">Repeat</keyword>
<feature type="repeat" description="PPR" evidence="3">
    <location>
        <begin position="361"/>
        <end position="395"/>
    </location>
</feature>
<evidence type="ECO:0000313" key="6">
    <source>
        <dbReference type="Proteomes" id="UP000775213"/>
    </source>
</evidence>
<dbReference type="EMBL" id="JAGFBR010000019">
    <property type="protein sequence ID" value="KAH0448973.1"/>
    <property type="molecule type" value="Genomic_DNA"/>
</dbReference>
<dbReference type="InterPro" id="IPR011990">
    <property type="entry name" value="TPR-like_helical_dom_sf"/>
</dbReference>
<feature type="region of interest" description="Disordered" evidence="4">
    <location>
        <begin position="312"/>
        <end position="349"/>
    </location>
</feature>
<feature type="region of interest" description="Disordered" evidence="4">
    <location>
        <begin position="44"/>
        <end position="96"/>
    </location>
</feature>
<protein>
    <recommendedName>
        <fullName evidence="7">Pentatricopeptide repeat-containing protein</fullName>
    </recommendedName>
</protein>
<dbReference type="AlphaFoldDB" id="A0AAV7G011"/>
<feature type="compositionally biased region" description="Basic and acidic residues" evidence="4">
    <location>
        <begin position="181"/>
        <end position="193"/>
    </location>
</feature>
<feature type="repeat" description="PPR" evidence="3">
    <location>
        <begin position="396"/>
        <end position="430"/>
    </location>
</feature>
<comment type="similarity">
    <text evidence="1">Belongs to the PPR family. P subfamily.</text>
</comment>
<dbReference type="Pfam" id="PF13041">
    <property type="entry name" value="PPR_2"/>
    <property type="match status" value="1"/>
</dbReference>
<dbReference type="PROSITE" id="PS51375">
    <property type="entry name" value="PPR"/>
    <property type="match status" value="4"/>
</dbReference>
<evidence type="ECO:0000256" key="4">
    <source>
        <dbReference type="SAM" id="MobiDB-lite"/>
    </source>
</evidence>